<feature type="compositionally biased region" description="Basic and acidic residues" evidence="1">
    <location>
        <begin position="37"/>
        <end position="54"/>
    </location>
</feature>
<feature type="compositionally biased region" description="Basic and acidic residues" evidence="1">
    <location>
        <begin position="75"/>
        <end position="84"/>
    </location>
</feature>
<dbReference type="Proteomes" id="UP000218209">
    <property type="component" value="Unassembled WGS sequence"/>
</dbReference>
<name>A0A1X6P1B8_PORUM</name>
<gene>
    <name evidence="3" type="ORF">BU14_0279s0003</name>
</gene>
<keyword evidence="4" id="KW-1185">Reference proteome</keyword>
<keyword evidence="2" id="KW-0812">Transmembrane</keyword>
<organism evidence="3 4">
    <name type="scientific">Porphyra umbilicalis</name>
    <name type="common">Purple laver</name>
    <name type="synonym">Red alga</name>
    <dbReference type="NCBI Taxonomy" id="2786"/>
    <lineage>
        <taxon>Eukaryota</taxon>
        <taxon>Rhodophyta</taxon>
        <taxon>Bangiophyceae</taxon>
        <taxon>Bangiales</taxon>
        <taxon>Bangiaceae</taxon>
        <taxon>Porphyra</taxon>
    </lineage>
</organism>
<protein>
    <submittedName>
        <fullName evidence="3">Uncharacterized protein</fullName>
    </submittedName>
</protein>
<proteinExistence type="predicted"/>
<evidence type="ECO:0000256" key="2">
    <source>
        <dbReference type="SAM" id="Phobius"/>
    </source>
</evidence>
<feature type="compositionally biased region" description="Pro residues" evidence="1">
    <location>
        <begin position="1"/>
        <end position="13"/>
    </location>
</feature>
<keyword evidence="2" id="KW-1133">Transmembrane helix</keyword>
<dbReference type="EMBL" id="KV918939">
    <property type="protein sequence ID" value="OSX74617.1"/>
    <property type="molecule type" value="Genomic_DNA"/>
</dbReference>
<accession>A0A1X6P1B8</accession>
<feature type="compositionally biased region" description="Basic and acidic residues" evidence="1">
    <location>
        <begin position="103"/>
        <end position="117"/>
    </location>
</feature>
<feature type="compositionally biased region" description="Low complexity" evidence="1">
    <location>
        <begin position="24"/>
        <end position="33"/>
    </location>
</feature>
<keyword evidence="2" id="KW-0472">Membrane</keyword>
<evidence type="ECO:0000313" key="3">
    <source>
        <dbReference type="EMBL" id="OSX74617.1"/>
    </source>
</evidence>
<dbReference type="AlphaFoldDB" id="A0A1X6P1B8"/>
<evidence type="ECO:0000256" key="1">
    <source>
        <dbReference type="SAM" id="MobiDB-lite"/>
    </source>
</evidence>
<sequence>MASSPGPPPPTSPSAPDDEGNNESTSSTASTASLDGLRPEDVDKGSRPFRRIDSDDVDPPAGRRVSVAGSAATDRTARDGRGGTDGDGGARTTGRWRRSSAAGDRRSSASRTDRREARLLASSRGRVRAALLARDPGGYKRALAEKHDLEAVFTGLAKLGEAVTSARGRGLADIAFVLDEERRDVRRALDAALSEADEDVALTGVAAAGKRMEEAFAIWEGFEAEERTAKASAHAALPWYARWADMDGDGEVSYREKRLWITLGLLGIITITCVVLVGLLTRDFVLDVRHPLTHARFEDVTVLEVPRLSFCVEGPAFSTALRGDRTFPGPDLFNVTYVQLPPGEDAKQPGKQEFKPIEEGLMRELENGPPDCSDAQGLLSATVTGITCVYCYELIAEQLELHRGVSVAENARHNVQVHFQSYAPFAQCMVAPTNTNDESVEDLRKLINTTTALAGLIDSLALTAAPTATSPITAAAVAAMSSEELCNTAFFSGYFYPTPAGEATPRYVWDGSAWTFDTSRIRFSSAITEHDPGVDVHVLDKLVVADNRAAHDHDSISGVPLGRVAANSLTQMLLSKRTIEHDIRRGADIQRVNEEQYAAKVEFYPRFEARQPGLQFFHLSLAFLSYTVEH</sequence>
<evidence type="ECO:0000313" key="4">
    <source>
        <dbReference type="Proteomes" id="UP000218209"/>
    </source>
</evidence>
<feature type="region of interest" description="Disordered" evidence="1">
    <location>
        <begin position="1"/>
        <end position="117"/>
    </location>
</feature>
<feature type="transmembrane region" description="Helical" evidence="2">
    <location>
        <begin position="259"/>
        <end position="280"/>
    </location>
</feature>
<reference evidence="3 4" key="1">
    <citation type="submission" date="2017-03" db="EMBL/GenBank/DDBJ databases">
        <title>WGS assembly of Porphyra umbilicalis.</title>
        <authorList>
            <person name="Brawley S.H."/>
            <person name="Blouin N.A."/>
            <person name="Ficko-Blean E."/>
            <person name="Wheeler G.L."/>
            <person name="Lohr M."/>
            <person name="Goodson H.V."/>
            <person name="Jenkins J.W."/>
            <person name="Blaby-Haas C.E."/>
            <person name="Helliwell K.E."/>
            <person name="Chan C."/>
            <person name="Marriage T."/>
            <person name="Bhattacharya D."/>
            <person name="Klein A.S."/>
            <person name="Badis Y."/>
            <person name="Brodie J."/>
            <person name="Cao Y."/>
            <person name="Collen J."/>
            <person name="Dittami S.M."/>
            <person name="Gachon C.M."/>
            <person name="Green B.R."/>
            <person name="Karpowicz S."/>
            <person name="Kim J.W."/>
            <person name="Kudahl U."/>
            <person name="Lin S."/>
            <person name="Michel G."/>
            <person name="Mittag M."/>
            <person name="Olson B.J."/>
            <person name="Pangilinan J."/>
            <person name="Peng Y."/>
            <person name="Qiu H."/>
            <person name="Shu S."/>
            <person name="Singer J.T."/>
            <person name="Smith A.G."/>
            <person name="Sprecher B.N."/>
            <person name="Wagner V."/>
            <person name="Wang W."/>
            <person name="Wang Z.-Y."/>
            <person name="Yan J."/>
            <person name="Yarish C."/>
            <person name="Zoeuner-Riek S."/>
            <person name="Zhuang Y."/>
            <person name="Zou Y."/>
            <person name="Lindquist E.A."/>
            <person name="Grimwood J."/>
            <person name="Barry K."/>
            <person name="Rokhsar D.S."/>
            <person name="Schmutz J."/>
            <person name="Stiller J.W."/>
            <person name="Grossman A.R."/>
            <person name="Prochnik S.E."/>
        </authorList>
    </citation>
    <scope>NUCLEOTIDE SEQUENCE [LARGE SCALE GENOMIC DNA]</scope>
    <source>
        <strain evidence="3">4086291</strain>
    </source>
</reference>